<dbReference type="GO" id="GO:0006813">
    <property type="term" value="P:potassium ion transport"/>
    <property type="evidence" value="ECO:0007669"/>
    <property type="project" value="InterPro"/>
</dbReference>
<feature type="coiled-coil region" evidence="4">
    <location>
        <begin position="93"/>
        <end position="127"/>
    </location>
</feature>
<feature type="domain" description="RCK C-terminal" evidence="6">
    <location>
        <begin position="123"/>
        <end position="207"/>
    </location>
</feature>
<dbReference type="InterPro" id="IPR036390">
    <property type="entry name" value="WH_DNA-bd_sf"/>
</dbReference>
<evidence type="ECO:0000259" key="6">
    <source>
        <dbReference type="PROSITE" id="PS51202"/>
    </source>
</evidence>
<dbReference type="SMART" id="SM00345">
    <property type="entry name" value="HTH_GNTR"/>
    <property type="match status" value="1"/>
</dbReference>
<keyword evidence="2" id="KW-0238">DNA-binding</keyword>
<name>A0A1M5D944_9FIRM</name>
<dbReference type="GO" id="GO:0008324">
    <property type="term" value="F:monoatomic cation transmembrane transporter activity"/>
    <property type="evidence" value="ECO:0007669"/>
    <property type="project" value="InterPro"/>
</dbReference>
<evidence type="ECO:0000256" key="2">
    <source>
        <dbReference type="ARBA" id="ARBA00023125"/>
    </source>
</evidence>
<dbReference type="InterPro" id="IPR050679">
    <property type="entry name" value="Bact_HTH_transcr_reg"/>
</dbReference>
<dbReference type="Pfam" id="PF02080">
    <property type="entry name" value="TrkA_C"/>
    <property type="match status" value="1"/>
</dbReference>
<dbReference type="SUPFAM" id="SSF116726">
    <property type="entry name" value="TrkA C-terminal domain-like"/>
    <property type="match status" value="1"/>
</dbReference>
<keyword evidence="1" id="KW-0805">Transcription regulation</keyword>
<dbReference type="Pfam" id="PF00392">
    <property type="entry name" value="GntR"/>
    <property type="match status" value="1"/>
</dbReference>
<dbReference type="PROSITE" id="PS51202">
    <property type="entry name" value="RCK_C"/>
    <property type="match status" value="1"/>
</dbReference>
<evidence type="ECO:0000259" key="5">
    <source>
        <dbReference type="PROSITE" id="PS50949"/>
    </source>
</evidence>
<evidence type="ECO:0000256" key="4">
    <source>
        <dbReference type="SAM" id="Coils"/>
    </source>
</evidence>
<reference evidence="8" key="1">
    <citation type="submission" date="2016-11" db="EMBL/GenBank/DDBJ databases">
        <authorList>
            <person name="Varghese N."/>
            <person name="Submissions S."/>
        </authorList>
    </citation>
    <scope>NUCLEOTIDE SEQUENCE [LARGE SCALE GENOMIC DNA]</scope>
    <source>
        <strain evidence="8">DSM 11792</strain>
    </source>
</reference>
<gene>
    <name evidence="7" type="ORF">SAMN02745218_02757</name>
</gene>
<dbReference type="Proteomes" id="UP000184196">
    <property type="component" value="Unassembled WGS sequence"/>
</dbReference>
<dbReference type="SUPFAM" id="SSF46785">
    <property type="entry name" value="Winged helix' DNA-binding domain"/>
    <property type="match status" value="1"/>
</dbReference>
<dbReference type="InterPro" id="IPR000524">
    <property type="entry name" value="Tscrpt_reg_HTH_GntR"/>
</dbReference>
<keyword evidence="8" id="KW-1185">Reference proteome</keyword>
<dbReference type="PANTHER" id="PTHR44846">
    <property type="entry name" value="MANNOSYL-D-GLYCERATE TRANSPORT/METABOLISM SYSTEM REPRESSOR MNGR-RELATED"/>
    <property type="match status" value="1"/>
</dbReference>
<keyword evidence="3" id="KW-0804">Transcription</keyword>
<evidence type="ECO:0000256" key="3">
    <source>
        <dbReference type="ARBA" id="ARBA00023163"/>
    </source>
</evidence>
<dbReference type="InterPro" id="IPR006037">
    <property type="entry name" value="RCK_C"/>
</dbReference>
<dbReference type="GO" id="GO:0003700">
    <property type="term" value="F:DNA-binding transcription factor activity"/>
    <property type="evidence" value="ECO:0007669"/>
    <property type="project" value="InterPro"/>
</dbReference>
<dbReference type="PANTHER" id="PTHR44846:SF17">
    <property type="entry name" value="GNTR-FAMILY TRANSCRIPTIONAL REGULATOR"/>
    <property type="match status" value="1"/>
</dbReference>
<evidence type="ECO:0000313" key="7">
    <source>
        <dbReference type="EMBL" id="SHF63553.1"/>
    </source>
</evidence>
<dbReference type="Gene3D" id="1.10.10.10">
    <property type="entry name" value="Winged helix-like DNA-binding domain superfamily/Winged helix DNA-binding domain"/>
    <property type="match status" value="1"/>
</dbReference>
<dbReference type="InterPro" id="IPR036721">
    <property type="entry name" value="RCK_C_sf"/>
</dbReference>
<evidence type="ECO:0000256" key="1">
    <source>
        <dbReference type="ARBA" id="ARBA00023015"/>
    </source>
</evidence>
<proteinExistence type="predicted"/>
<dbReference type="PROSITE" id="PS50949">
    <property type="entry name" value="HTH_GNTR"/>
    <property type="match status" value="1"/>
</dbReference>
<organism evidence="7 8">
    <name type="scientific">Desulfofundulus australicus DSM 11792</name>
    <dbReference type="NCBI Taxonomy" id="1121425"/>
    <lineage>
        <taxon>Bacteria</taxon>
        <taxon>Bacillati</taxon>
        <taxon>Bacillota</taxon>
        <taxon>Clostridia</taxon>
        <taxon>Eubacteriales</taxon>
        <taxon>Peptococcaceae</taxon>
        <taxon>Desulfofundulus</taxon>
    </lineage>
</organism>
<sequence>MESAGSHVLSRYATIAIDIATRIARGEYREGQKIFGRSTLAGKYNVSPETIRRALTLLQDTGIVQVSPGVGVVVKSQKAAEAFLAECGQRQILRDMQERLHRLLRERDRINNEIEKLMNELLDYTFKMAGNLQRIEEIRVLPTSPLVGKSLAEAKFRAQTGSTVLAIYRGGEEILSPQADTVIKADDILIVLAPPELKDQVYHLVNGTAVKQ</sequence>
<dbReference type="OrthoDB" id="226679at2"/>
<keyword evidence="4" id="KW-0175">Coiled coil</keyword>
<dbReference type="InterPro" id="IPR036388">
    <property type="entry name" value="WH-like_DNA-bd_sf"/>
</dbReference>
<dbReference type="GO" id="GO:0045892">
    <property type="term" value="P:negative regulation of DNA-templated transcription"/>
    <property type="evidence" value="ECO:0007669"/>
    <property type="project" value="TreeGrafter"/>
</dbReference>
<dbReference type="RefSeq" id="WP_034634773.1">
    <property type="nucleotide sequence ID" value="NZ_FQUW01000046.1"/>
</dbReference>
<dbReference type="EMBL" id="FQUW01000046">
    <property type="protein sequence ID" value="SHF63553.1"/>
    <property type="molecule type" value="Genomic_DNA"/>
</dbReference>
<dbReference type="AlphaFoldDB" id="A0A1M5D944"/>
<feature type="domain" description="HTH gntR-type" evidence="5">
    <location>
        <begin position="9"/>
        <end position="77"/>
    </location>
</feature>
<dbReference type="GO" id="GO:0003677">
    <property type="term" value="F:DNA binding"/>
    <property type="evidence" value="ECO:0007669"/>
    <property type="project" value="UniProtKB-KW"/>
</dbReference>
<dbReference type="Gene3D" id="3.30.70.1450">
    <property type="entry name" value="Regulator of K+ conductance, C-terminal domain"/>
    <property type="match status" value="1"/>
</dbReference>
<dbReference type="CDD" id="cd07377">
    <property type="entry name" value="WHTH_GntR"/>
    <property type="match status" value="1"/>
</dbReference>
<evidence type="ECO:0000313" key="8">
    <source>
        <dbReference type="Proteomes" id="UP000184196"/>
    </source>
</evidence>
<accession>A0A1M5D944</accession>
<protein>
    <submittedName>
        <fullName evidence="7">Regulatory protein, gntR family</fullName>
    </submittedName>
</protein>